<evidence type="ECO:0000256" key="3">
    <source>
        <dbReference type="ARBA" id="ARBA00022723"/>
    </source>
</evidence>
<dbReference type="GO" id="GO:0006419">
    <property type="term" value="P:alanyl-tRNA aminoacylation"/>
    <property type="evidence" value="ECO:0007669"/>
    <property type="project" value="InterPro"/>
</dbReference>
<keyword evidence="8" id="KW-1185">Reference proteome</keyword>
<dbReference type="RefSeq" id="WP_044644572.1">
    <property type="nucleotide sequence ID" value="NZ_JTHP01000002.1"/>
</dbReference>
<dbReference type="PATRIC" id="fig|159743.3.peg.469"/>
<feature type="coiled-coil region" evidence="5">
    <location>
        <begin position="251"/>
        <end position="285"/>
    </location>
</feature>
<dbReference type="PROSITE" id="PS50860">
    <property type="entry name" value="AA_TRNA_LIGASE_II_ALA"/>
    <property type="match status" value="1"/>
</dbReference>
<dbReference type="Pfam" id="PF07973">
    <property type="entry name" value="tRNA_SAD"/>
    <property type="match status" value="1"/>
</dbReference>
<dbReference type="Gene3D" id="3.10.310.40">
    <property type="match status" value="1"/>
</dbReference>
<evidence type="ECO:0000313" key="8">
    <source>
        <dbReference type="Proteomes" id="UP000032534"/>
    </source>
</evidence>
<dbReference type="SUPFAM" id="SSF55186">
    <property type="entry name" value="ThrRS/AlaRS common domain"/>
    <property type="match status" value="1"/>
</dbReference>
<evidence type="ECO:0000313" key="7">
    <source>
        <dbReference type="EMBL" id="KJD47342.1"/>
    </source>
</evidence>
<gene>
    <name evidence="7" type="ORF">QD47_02130</name>
</gene>
<evidence type="ECO:0000256" key="5">
    <source>
        <dbReference type="SAM" id="Coils"/>
    </source>
</evidence>
<dbReference type="GO" id="GO:0005524">
    <property type="term" value="F:ATP binding"/>
    <property type="evidence" value="ECO:0007669"/>
    <property type="project" value="InterPro"/>
</dbReference>
<dbReference type="Gene3D" id="3.30.980.10">
    <property type="entry name" value="Threonyl-trna Synthetase, Chain A, domain 2"/>
    <property type="match status" value="1"/>
</dbReference>
<dbReference type="Proteomes" id="UP000032534">
    <property type="component" value="Unassembled WGS sequence"/>
</dbReference>
<dbReference type="GO" id="GO:0004813">
    <property type="term" value="F:alanine-tRNA ligase activity"/>
    <property type="evidence" value="ECO:0007669"/>
    <property type="project" value="InterPro"/>
</dbReference>
<dbReference type="OrthoDB" id="9812949at2"/>
<dbReference type="GO" id="GO:0046872">
    <property type="term" value="F:metal ion binding"/>
    <property type="evidence" value="ECO:0007669"/>
    <property type="project" value="UniProtKB-KW"/>
</dbReference>
<organism evidence="7 8">
    <name type="scientific">Paenibacillus terrae</name>
    <dbReference type="NCBI Taxonomy" id="159743"/>
    <lineage>
        <taxon>Bacteria</taxon>
        <taxon>Bacillati</taxon>
        <taxon>Bacillota</taxon>
        <taxon>Bacilli</taxon>
        <taxon>Bacillales</taxon>
        <taxon>Paenibacillaceae</taxon>
        <taxon>Paenibacillus</taxon>
    </lineage>
</organism>
<dbReference type="PANTHER" id="PTHR43462">
    <property type="entry name" value="ALANYL-TRNA EDITING PROTEIN"/>
    <property type="match status" value="1"/>
</dbReference>
<comment type="subcellular location">
    <subcellularLocation>
        <location evidence="2">Cytoplasm</location>
    </subcellularLocation>
</comment>
<dbReference type="PANTHER" id="PTHR43462:SF1">
    <property type="entry name" value="ALANYL-TRNA EDITING PROTEIN AARSD1"/>
    <property type="match status" value="1"/>
</dbReference>
<dbReference type="AlphaFoldDB" id="A0A0D7XAY0"/>
<comment type="caution">
    <text evidence="7">The sequence shown here is derived from an EMBL/GenBank/DDBJ whole genome shotgun (WGS) entry which is preliminary data.</text>
</comment>
<name>A0A0D7XAY0_9BACL</name>
<sequence length="391" mass="44257">MTTKLYYSSPTLTEWETHITRSMERDGGYFVMLEETAFYPHGGGQPCDTGTIQGVPVVDVFLEEGDIWHQVERLPEAEKVACTLDWERRFDHMQQHSGQHLLSAICRELLGARTESFHLGQEYATIDVNCSELTPAQLSAIEQEVNRQIYSNRSIQSYFVTNEQLKDIPLVKMPKVTENIRIVEIEGIEYNACGGTHVGRTGEIGMIKCLKWEKQKGLARIHFKCGVRALQDFNESLQILDVLSARFNTGRKDILTRFEKWEQEHKQLKAQVDILQEENTSYQAAELLSAVQGQVLAHIFEQKTFQEVQQMAAKLTSEHDLLVLLATTAENKIILTHNGTQHVACGAYFKEHLGAFQGKGGGSNQSAQAAFSSREDLLNFFETAQRQFIQG</sequence>
<dbReference type="InterPro" id="IPR051335">
    <property type="entry name" value="Alanyl-tRNA_Editing_Enzymes"/>
</dbReference>
<dbReference type="Gene3D" id="2.40.30.130">
    <property type="match status" value="1"/>
</dbReference>
<dbReference type="SMART" id="SM00863">
    <property type="entry name" value="tRNA_SAD"/>
    <property type="match status" value="1"/>
</dbReference>
<keyword evidence="7" id="KW-0378">Hydrolase</keyword>
<comment type="cofactor">
    <cofactor evidence="1">
        <name>Zn(2+)</name>
        <dbReference type="ChEBI" id="CHEBI:29105"/>
    </cofactor>
</comment>
<reference evidence="7 8" key="1">
    <citation type="submission" date="2014-11" db="EMBL/GenBank/DDBJ databases">
        <title>Draft Genome Sequences of Paenibacillus polymyxa NRRL B-30509 and Paenibacillus terrae NRRL B-30644, Strains from a Poultry Environment that Produce Tridecaptin A and Paenicidins.</title>
        <authorList>
            <person name="van Belkum M.J."/>
            <person name="Lohans C.T."/>
            <person name="Vederas J.C."/>
        </authorList>
    </citation>
    <scope>NUCLEOTIDE SEQUENCE [LARGE SCALE GENOMIC DNA]</scope>
    <source>
        <strain evidence="7 8">NRRL B-30644</strain>
    </source>
</reference>
<keyword evidence="5" id="KW-0175">Coiled coil</keyword>
<accession>A0A0D7XAY0</accession>
<evidence type="ECO:0000256" key="4">
    <source>
        <dbReference type="ARBA" id="ARBA00022833"/>
    </source>
</evidence>
<dbReference type="GO" id="GO:0002161">
    <property type="term" value="F:aminoacyl-tRNA deacylase activity"/>
    <property type="evidence" value="ECO:0007669"/>
    <property type="project" value="UniProtKB-ARBA"/>
</dbReference>
<evidence type="ECO:0000259" key="6">
    <source>
        <dbReference type="PROSITE" id="PS50860"/>
    </source>
</evidence>
<dbReference type="InterPro" id="IPR018165">
    <property type="entry name" value="Ala-tRNA-synth_IIc_core"/>
</dbReference>
<dbReference type="SUPFAM" id="SSF50447">
    <property type="entry name" value="Translation proteins"/>
    <property type="match status" value="1"/>
</dbReference>
<evidence type="ECO:0000256" key="1">
    <source>
        <dbReference type="ARBA" id="ARBA00001947"/>
    </source>
</evidence>
<keyword evidence="3" id="KW-0479">Metal-binding</keyword>
<dbReference type="InterPro" id="IPR018163">
    <property type="entry name" value="Thr/Ala-tRNA-synth_IIc_edit"/>
</dbReference>
<dbReference type="InterPro" id="IPR012947">
    <property type="entry name" value="tRNA_SAD"/>
</dbReference>
<dbReference type="GO" id="GO:0003676">
    <property type="term" value="F:nucleic acid binding"/>
    <property type="evidence" value="ECO:0007669"/>
    <property type="project" value="InterPro"/>
</dbReference>
<protein>
    <submittedName>
        <fullName evidence="7">Hydrolase</fullName>
    </submittedName>
</protein>
<dbReference type="GO" id="GO:0005737">
    <property type="term" value="C:cytoplasm"/>
    <property type="evidence" value="ECO:0007669"/>
    <property type="project" value="UniProtKB-SubCell"/>
</dbReference>
<evidence type="ECO:0000256" key="2">
    <source>
        <dbReference type="ARBA" id="ARBA00004496"/>
    </source>
</evidence>
<dbReference type="InterPro" id="IPR009000">
    <property type="entry name" value="Transl_B-barrel_sf"/>
</dbReference>
<feature type="domain" description="Alanyl-transfer RNA synthetases family profile" evidence="6">
    <location>
        <begin position="1"/>
        <end position="235"/>
    </location>
</feature>
<proteinExistence type="predicted"/>
<keyword evidence="4" id="KW-0862">Zinc</keyword>
<dbReference type="EMBL" id="JTHP01000002">
    <property type="protein sequence ID" value="KJD47342.1"/>
    <property type="molecule type" value="Genomic_DNA"/>
</dbReference>